<feature type="chain" id="PRO_5043096450" description="Carboxylic ester hydrolase" evidence="6">
    <location>
        <begin position="22"/>
        <end position="568"/>
    </location>
</feature>
<protein>
    <recommendedName>
        <fullName evidence="6">Carboxylic ester hydrolase</fullName>
        <ecNumber evidence="6">3.1.1.-</ecNumber>
    </recommendedName>
</protein>
<proteinExistence type="inferred from homology"/>
<comment type="similarity">
    <text evidence="1 6">Belongs to the type-B carboxylesterase/lipase family.</text>
</comment>
<dbReference type="Pfam" id="PF00135">
    <property type="entry name" value="COesterase"/>
    <property type="match status" value="1"/>
</dbReference>
<accession>A0AAV8YU26</accession>
<evidence type="ECO:0000256" key="5">
    <source>
        <dbReference type="ARBA" id="ARBA00023180"/>
    </source>
</evidence>
<dbReference type="InterPro" id="IPR019826">
    <property type="entry name" value="Carboxylesterase_B_AS"/>
</dbReference>
<evidence type="ECO:0000256" key="6">
    <source>
        <dbReference type="RuleBase" id="RU361235"/>
    </source>
</evidence>
<dbReference type="EC" id="3.1.1.-" evidence="6"/>
<evidence type="ECO:0000259" key="7">
    <source>
        <dbReference type="Pfam" id="PF00135"/>
    </source>
</evidence>
<keyword evidence="6" id="KW-0732">Signal</keyword>
<dbReference type="PANTHER" id="PTHR43142:SF1">
    <property type="entry name" value="CARBOXYLIC ESTER HYDROLASE"/>
    <property type="match status" value="1"/>
</dbReference>
<keyword evidence="2" id="KW-0719">Serine esterase</keyword>
<dbReference type="PANTHER" id="PTHR43142">
    <property type="entry name" value="CARBOXYLIC ESTER HYDROLASE"/>
    <property type="match status" value="1"/>
</dbReference>
<dbReference type="EMBL" id="JAPWTK010000041">
    <property type="protein sequence ID" value="KAJ8955012.1"/>
    <property type="molecule type" value="Genomic_DNA"/>
</dbReference>
<name>A0AAV8YU26_9CUCU</name>
<keyword evidence="9" id="KW-1185">Reference proteome</keyword>
<keyword evidence="4" id="KW-1015">Disulfide bond</keyword>
<evidence type="ECO:0000256" key="1">
    <source>
        <dbReference type="ARBA" id="ARBA00005964"/>
    </source>
</evidence>
<organism evidence="8 9">
    <name type="scientific">Aromia moschata</name>
    <dbReference type="NCBI Taxonomy" id="1265417"/>
    <lineage>
        <taxon>Eukaryota</taxon>
        <taxon>Metazoa</taxon>
        <taxon>Ecdysozoa</taxon>
        <taxon>Arthropoda</taxon>
        <taxon>Hexapoda</taxon>
        <taxon>Insecta</taxon>
        <taxon>Pterygota</taxon>
        <taxon>Neoptera</taxon>
        <taxon>Endopterygota</taxon>
        <taxon>Coleoptera</taxon>
        <taxon>Polyphaga</taxon>
        <taxon>Cucujiformia</taxon>
        <taxon>Chrysomeloidea</taxon>
        <taxon>Cerambycidae</taxon>
        <taxon>Cerambycinae</taxon>
        <taxon>Callichromatini</taxon>
        <taxon>Aromia</taxon>
    </lineage>
</organism>
<reference evidence="8" key="1">
    <citation type="journal article" date="2023" name="Insect Mol. Biol.">
        <title>Genome sequencing provides insights into the evolution of gene families encoding plant cell wall-degrading enzymes in longhorned beetles.</title>
        <authorList>
            <person name="Shin N.R."/>
            <person name="Okamura Y."/>
            <person name="Kirsch R."/>
            <person name="Pauchet Y."/>
        </authorList>
    </citation>
    <scope>NUCLEOTIDE SEQUENCE</scope>
    <source>
        <strain evidence="8">AMC_N1</strain>
    </source>
</reference>
<dbReference type="SUPFAM" id="SSF53474">
    <property type="entry name" value="alpha/beta-Hydrolases"/>
    <property type="match status" value="1"/>
</dbReference>
<keyword evidence="3 6" id="KW-0378">Hydrolase</keyword>
<comment type="caution">
    <text evidence="8">The sequence shown here is derived from an EMBL/GenBank/DDBJ whole genome shotgun (WGS) entry which is preliminary data.</text>
</comment>
<feature type="signal peptide" evidence="6">
    <location>
        <begin position="1"/>
        <end position="21"/>
    </location>
</feature>
<dbReference type="FunFam" id="3.40.50.1820:FF:000155">
    <property type="entry name" value="Carboxylic ester hydrolase"/>
    <property type="match status" value="1"/>
</dbReference>
<dbReference type="Proteomes" id="UP001162162">
    <property type="component" value="Unassembled WGS sequence"/>
</dbReference>
<dbReference type="PROSITE" id="PS00122">
    <property type="entry name" value="CARBOXYLESTERASE_B_1"/>
    <property type="match status" value="1"/>
</dbReference>
<dbReference type="GO" id="GO:0052689">
    <property type="term" value="F:carboxylic ester hydrolase activity"/>
    <property type="evidence" value="ECO:0007669"/>
    <property type="project" value="UniProtKB-KW"/>
</dbReference>
<evidence type="ECO:0000256" key="4">
    <source>
        <dbReference type="ARBA" id="ARBA00023157"/>
    </source>
</evidence>
<dbReference type="AlphaFoldDB" id="A0AAV8YU26"/>
<sequence length="568" mass="64191">MYCVNIKVLLLLELCIAYSFGDEVIIQLPDGLVKGRTETTATNTIFYSFTGIPYAQPPLGHLRFQAPLPVEPWDGIWDATYERNICYQVTLDTDSESEDCLIINVYTPVDPSSNASLPVMFFIYGGGYNSGSSERILYGPDYFMFYDVILVTFNYRLGPFGFLSTGDDLIPGNAGLKDQNMALQWVQKNIEYFGGDPEKVTIFGESAGASSVGYQILSPKSEGLFRAAIAESGSALCPWAYQRNQVGYTFKTAGYINSTFTSGNATSSDLLQFLTNVTAREIDEASATLVATETPEYLQIQQGFFYAPVIEHDHDGAFITEKMYESLKNGEFNAVPLITGINSEESLWWFDEKDSKNIAETFDNNISLLVPLDMNIEDIEIKEKAGTEVKEIYSPHANFTENILVMFKYFSDQSFMRPIIKLAELLSNFTDVFFYEFSFTGPLGCVSDESVDGFSDAVRHGEELYYLFARYCYRTGVYFNDTSKFPETDVLVHKRFIKMFTDFAKTLNPTPEKSELLENIIWPKVSDGDFPYLDIGSTSVVTNHPRNITYGKWEMIYEKYGEGRFDTY</sequence>
<keyword evidence="5" id="KW-0325">Glycoprotein</keyword>
<dbReference type="InterPro" id="IPR002018">
    <property type="entry name" value="CarbesteraseB"/>
</dbReference>
<dbReference type="InterPro" id="IPR029058">
    <property type="entry name" value="AB_hydrolase_fold"/>
</dbReference>
<evidence type="ECO:0000256" key="3">
    <source>
        <dbReference type="ARBA" id="ARBA00022801"/>
    </source>
</evidence>
<feature type="domain" description="Carboxylesterase type B" evidence="7">
    <location>
        <begin position="24"/>
        <end position="547"/>
    </location>
</feature>
<dbReference type="Gene3D" id="3.40.50.1820">
    <property type="entry name" value="alpha/beta hydrolase"/>
    <property type="match status" value="1"/>
</dbReference>
<evidence type="ECO:0000256" key="2">
    <source>
        <dbReference type="ARBA" id="ARBA00022487"/>
    </source>
</evidence>
<evidence type="ECO:0000313" key="9">
    <source>
        <dbReference type="Proteomes" id="UP001162162"/>
    </source>
</evidence>
<evidence type="ECO:0000313" key="8">
    <source>
        <dbReference type="EMBL" id="KAJ8955012.1"/>
    </source>
</evidence>
<gene>
    <name evidence="8" type="ORF">NQ318_000444</name>
</gene>